<keyword evidence="5 6" id="KW-0460">Magnesium</keyword>
<dbReference type="PANTHER" id="PTHR35901:SF1">
    <property type="entry name" value="EXONUCLEASE VAPC9"/>
    <property type="match status" value="1"/>
</dbReference>
<evidence type="ECO:0000313" key="9">
    <source>
        <dbReference type="Proteomes" id="UP000291101"/>
    </source>
</evidence>
<proteinExistence type="inferred from homology"/>
<dbReference type="InterPro" id="IPR002716">
    <property type="entry name" value="PIN_dom"/>
</dbReference>
<organism evidence="8 9">
    <name type="scientific">Nocardioides zhouii</name>
    <dbReference type="NCBI Taxonomy" id="1168729"/>
    <lineage>
        <taxon>Bacteria</taxon>
        <taxon>Bacillati</taxon>
        <taxon>Actinomycetota</taxon>
        <taxon>Actinomycetes</taxon>
        <taxon>Propionibacteriales</taxon>
        <taxon>Nocardioidaceae</taxon>
        <taxon>Nocardioides</taxon>
    </lineage>
</organism>
<evidence type="ECO:0000313" key="8">
    <source>
        <dbReference type="EMBL" id="RYC10475.1"/>
    </source>
</evidence>
<keyword evidence="1 6" id="KW-1277">Toxin-antitoxin system</keyword>
<dbReference type="HAMAP" id="MF_00265">
    <property type="entry name" value="VapC_Nob1"/>
    <property type="match status" value="1"/>
</dbReference>
<dbReference type="PANTHER" id="PTHR35901">
    <property type="entry name" value="RIBONUCLEASE VAPC3"/>
    <property type="match status" value="1"/>
</dbReference>
<keyword evidence="3 6" id="KW-0479">Metal-binding</keyword>
<protein>
    <recommendedName>
        <fullName evidence="6">Ribonuclease VapC</fullName>
        <shortName evidence="6">RNase VapC</shortName>
        <ecNumber evidence="6">3.1.-.-</ecNumber>
    </recommendedName>
    <alternativeName>
        <fullName evidence="6">Toxin VapC</fullName>
    </alternativeName>
</protein>
<comment type="caution">
    <text evidence="8">The sequence shown here is derived from an EMBL/GenBank/DDBJ whole genome shotgun (WGS) entry which is preliminary data.</text>
</comment>
<dbReference type="OrthoDB" id="4377304at2"/>
<accession>A0A4Q2SWJ3</accession>
<evidence type="ECO:0000256" key="5">
    <source>
        <dbReference type="ARBA" id="ARBA00022842"/>
    </source>
</evidence>
<name>A0A4Q2SWJ3_9ACTN</name>
<evidence type="ECO:0000256" key="3">
    <source>
        <dbReference type="ARBA" id="ARBA00022723"/>
    </source>
</evidence>
<keyword evidence="9" id="KW-1185">Reference proteome</keyword>
<feature type="binding site" evidence="6">
    <location>
        <position position="99"/>
    </location>
    <ligand>
        <name>Mg(2+)</name>
        <dbReference type="ChEBI" id="CHEBI:18420"/>
    </ligand>
</feature>
<keyword evidence="6" id="KW-0800">Toxin</keyword>
<dbReference type="InterPro" id="IPR029060">
    <property type="entry name" value="PIN-like_dom_sf"/>
</dbReference>
<dbReference type="GO" id="GO:0000287">
    <property type="term" value="F:magnesium ion binding"/>
    <property type="evidence" value="ECO:0007669"/>
    <property type="project" value="UniProtKB-UniRule"/>
</dbReference>
<dbReference type="InterPro" id="IPR022907">
    <property type="entry name" value="VapC_family"/>
</dbReference>
<comment type="function">
    <text evidence="6">Toxic component of a toxin-antitoxin (TA) system. An RNase.</text>
</comment>
<dbReference type="EC" id="3.1.-.-" evidence="6"/>
<dbReference type="AlphaFoldDB" id="A0A4Q2SWJ3"/>
<evidence type="ECO:0000256" key="1">
    <source>
        <dbReference type="ARBA" id="ARBA00022649"/>
    </source>
</evidence>
<dbReference type="GO" id="GO:0090729">
    <property type="term" value="F:toxin activity"/>
    <property type="evidence" value="ECO:0007669"/>
    <property type="project" value="UniProtKB-KW"/>
</dbReference>
<keyword evidence="2 6" id="KW-0540">Nuclease</keyword>
<dbReference type="InterPro" id="IPR044153">
    <property type="entry name" value="PIN_Pae0151-like"/>
</dbReference>
<evidence type="ECO:0000259" key="7">
    <source>
        <dbReference type="Pfam" id="PF01850"/>
    </source>
</evidence>
<evidence type="ECO:0000256" key="6">
    <source>
        <dbReference type="HAMAP-Rule" id="MF_00265"/>
    </source>
</evidence>
<dbReference type="Proteomes" id="UP000291101">
    <property type="component" value="Unassembled WGS sequence"/>
</dbReference>
<dbReference type="RefSeq" id="WP_129427345.1">
    <property type="nucleotide sequence ID" value="NZ_SDWV01000012.1"/>
</dbReference>
<dbReference type="GO" id="GO:0004540">
    <property type="term" value="F:RNA nuclease activity"/>
    <property type="evidence" value="ECO:0007669"/>
    <property type="project" value="InterPro"/>
</dbReference>
<comment type="cofactor">
    <cofactor evidence="6">
        <name>Mg(2+)</name>
        <dbReference type="ChEBI" id="CHEBI:18420"/>
    </cofactor>
</comment>
<keyword evidence="4 6" id="KW-0378">Hydrolase</keyword>
<dbReference type="CDD" id="cd09873">
    <property type="entry name" value="PIN_Pae0151-like"/>
    <property type="match status" value="1"/>
</dbReference>
<reference evidence="8 9" key="1">
    <citation type="submission" date="2019-01" db="EMBL/GenBank/DDBJ databases">
        <title>Novel species of Nocardioides.</title>
        <authorList>
            <person name="Liu Q."/>
            <person name="X Y.-H."/>
        </authorList>
    </citation>
    <scope>NUCLEOTIDE SEQUENCE [LARGE SCALE GENOMIC DNA]</scope>
    <source>
        <strain evidence="8 9">HLT2-9</strain>
    </source>
</reference>
<feature type="domain" description="PIN" evidence="7">
    <location>
        <begin position="8"/>
        <end position="124"/>
    </location>
</feature>
<evidence type="ECO:0000256" key="2">
    <source>
        <dbReference type="ARBA" id="ARBA00022722"/>
    </source>
</evidence>
<dbReference type="Pfam" id="PF01850">
    <property type="entry name" value="PIN"/>
    <property type="match status" value="1"/>
</dbReference>
<dbReference type="Gene3D" id="3.40.50.1010">
    <property type="entry name" value="5'-nuclease"/>
    <property type="match status" value="1"/>
</dbReference>
<dbReference type="EMBL" id="SDWV01000012">
    <property type="protein sequence ID" value="RYC10475.1"/>
    <property type="molecule type" value="Genomic_DNA"/>
</dbReference>
<feature type="binding site" evidence="6">
    <location>
        <position position="10"/>
    </location>
    <ligand>
        <name>Mg(2+)</name>
        <dbReference type="ChEBI" id="CHEBI:18420"/>
    </ligand>
</feature>
<dbReference type="GO" id="GO:0016787">
    <property type="term" value="F:hydrolase activity"/>
    <property type="evidence" value="ECO:0007669"/>
    <property type="project" value="UniProtKB-KW"/>
</dbReference>
<gene>
    <name evidence="6" type="primary">vapC</name>
    <name evidence="8" type="ORF">EUA94_13195</name>
</gene>
<evidence type="ECO:0000256" key="4">
    <source>
        <dbReference type="ARBA" id="ARBA00022801"/>
    </source>
</evidence>
<sequence>MPEAESWVVDASILVDLVIAGASASSSAAVLAGGRLHAPAHVDLEVASALARLHRAGVLSRAAAGRALATFGRTPLERHDLPPLVAGAWKRTASLRVADAFYVELAHQLGTRVLTVDARLARASNLAVLPDGVEG</sequence>
<dbReference type="SUPFAM" id="SSF88723">
    <property type="entry name" value="PIN domain-like"/>
    <property type="match status" value="1"/>
</dbReference>
<comment type="similarity">
    <text evidence="6">Belongs to the PINc/VapC protein family.</text>
</comment>
<dbReference type="InterPro" id="IPR051619">
    <property type="entry name" value="TypeII_TA_RNase_PINc/VapC"/>
</dbReference>